<feature type="compositionally biased region" description="Basic and acidic residues" evidence="1">
    <location>
        <begin position="1"/>
        <end position="11"/>
    </location>
</feature>
<dbReference type="Pfam" id="PF04149">
    <property type="entry name" value="DUF397"/>
    <property type="match status" value="1"/>
</dbReference>
<comment type="caution">
    <text evidence="3">The sequence shown here is derived from an EMBL/GenBank/DDBJ whole genome shotgun (WGS) entry which is preliminary data.</text>
</comment>
<evidence type="ECO:0000256" key="1">
    <source>
        <dbReference type="SAM" id="MobiDB-lite"/>
    </source>
</evidence>
<evidence type="ECO:0000313" key="4">
    <source>
        <dbReference type="Proteomes" id="UP000295444"/>
    </source>
</evidence>
<reference evidence="3 4" key="1">
    <citation type="submission" date="2019-03" db="EMBL/GenBank/DDBJ databases">
        <title>Genomic Encyclopedia of Type Strains, Phase IV (KMG-IV): sequencing the most valuable type-strain genomes for metagenomic binning, comparative biology and taxonomic classification.</title>
        <authorList>
            <person name="Goeker M."/>
        </authorList>
    </citation>
    <scope>NUCLEOTIDE SEQUENCE [LARGE SCALE GENOMIC DNA]</scope>
    <source>
        <strain evidence="3 4">DSM 45361</strain>
    </source>
</reference>
<sequence length="59" mass="6316">MRPDLTPDGWRKSSRSGDTGQCVELHRLGAIRDSKNPDGPTLRADVRALTVAVKSGNVG</sequence>
<organism evidence="3 4">
    <name type="scientific">Labedaea rhizosphaerae</name>
    <dbReference type="NCBI Taxonomy" id="598644"/>
    <lineage>
        <taxon>Bacteria</taxon>
        <taxon>Bacillati</taxon>
        <taxon>Actinomycetota</taxon>
        <taxon>Actinomycetes</taxon>
        <taxon>Pseudonocardiales</taxon>
        <taxon>Pseudonocardiaceae</taxon>
        <taxon>Labedaea</taxon>
    </lineage>
</organism>
<name>A0A4R6SDA8_LABRH</name>
<keyword evidence="4" id="KW-1185">Reference proteome</keyword>
<dbReference type="Proteomes" id="UP000295444">
    <property type="component" value="Unassembled WGS sequence"/>
</dbReference>
<accession>A0A4R6SDA8</accession>
<protein>
    <submittedName>
        <fullName evidence="3">Uncharacterized protein DUF397</fullName>
    </submittedName>
</protein>
<dbReference type="EMBL" id="SNXZ01000003">
    <property type="protein sequence ID" value="TDP97627.1"/>
    <property type="molecule type" value="Genomic_DNA"/>
</dbReference>
<feature type="domain" description="DUF397" evidence="2">
    <location>
        <begin position="9"/>
        <end position="49"/>
    </location>
</feature>
<gene>
    <name evidence="3" type="ORF">EV186_103591</name>
</gene>
<proteinExistence type="predicted"/>
<evidence type="ECO:0000313" key="3">
    <source>
        <dbReference type="EMBL" id="TDP97627.1"/>
    </source>
</evidence>
<dbReference type="RefSeq" id="WP_208115693.1">
    <property type="nucleotide sequence ID" value="NZ_SNXZ01000003.1"/>
</dbReference>
<evidence type="ECO:0000259" key="2">
    <source>
        <dbReference type="Pfam" id="PF04149"/>
    </source>
</evidence>
<dbReference type="AlphaFoldDB" id="A0A4R6SDA8"/>
<dbReference type="InterPro" id="IPR007278">
    <property type="entry name" value="DUF397"/>
</dbReference>
<feature type="region of interest" description="Disordered" evidence="1">
    <location>
        <begin position="1"/>
        <end position="21"/>
    </location>
</feature>